<protein>
    <recommendedName>
        <fullName evidence="1">DAHL domain-containing protein</fullName>
    </recommendedName>
</protein>
<comment type="caution">
    <text evidence="2">The sequence shown here is derived from an EMBL/GenBank/DDBJ whole genome shotgun (WGS) entry which is preliminary data.</text>
</comment>
<sequence>MNTTQLLKLINTLAAVFILAFLVKKSLPINVEEHQQYKNTLNQQKEIDVILNQDILKSRSDILTYYDPFLKHLYQLKNTQNKLNIIPIFINHDGRKILNKIIQVYLELINKK</sequence>
<gene>
    <name evidence="2" type="ORF">BJP37_26840</name>
</gene>
<dbReference type="RefSeq" id="WP_075903777.1">
    <property type="nucleotide sequence ID" value="NZ_MKZS01000001.1"/>
</dbReference>
<reference evidence="2 3" key="1">
    <citation type="submission" date="2016-10" db="EMBL/GenBank/DDBJ databases">
        <title>Comparative genomics uncovers the prolific and rare metabolic potential of the cyanobacterial genus Moorea.</title>
        <authorList>
            <person name="Leao T."/>
            <person name="Castelao G."/>
            <person name="Korobeynikov A."/>
            <person name="Monroe E.A."/>
            <person name="Podell S."/>
            <person name="Glukhov E."/>
            <person name="Allen E."/>
            <person name="Gerwick W.H."/>
            <person name="Gerwick L."/>
        </authorList>
    </citation>
    <scope>NUCLEOTIDE SEQUENCE [LARGE SCALE GENOMIC DNA]</scope>
    <source>
        <strain evidence="2 3">PNG5-198</strain>
    </source>
</reference>
<dbReference type="Pfam" id="PF19443">
    <property type="entry name" value="DAHL"/>
    <property type="match status" value="1"/>
</dbReference>
<proteinExistence type="predicted"/>
<organism evidence="2 3">
    <name type="scientific">Moorena bouillonii PNG</name>
    <dbReference type="NCBI Taxonomy" id="568701"/>
    <lineage>
        <taxon>Bacteria</taxon>
        <taxon>Bacillati</taxon>
        <taxon>Cyanobacteriota</taxon>
        <taxon>Cyanophyceae</taxon>
        <taxon>Coleofasciculales</taxon>
        <taxon>Coleofasciculaceae</taxon>
        <taxon>Moorena</taxon>
    </lineage>
</organism>
<dbReference type="AlphaFoldDB" id="A0A1U7N827"/>
<evidence type="ECO:0000313" key="2">
    <source>
        <dbReference type="EMBL" id="OLT62096.1"/>
    </source>
</evidence>
<dbReference type="InterPro" id="IPR045812">
    <property type="entry name" value="DAHL"/>
</dbReference>
<feature type="domain" description="DAHL" evidence="1">
    <location>
        <begin position="29"/>
        <end position="112"/>
    </location>
</feature>
<accession>A0A1U7N827</accession>
<keyword evidence="3" id="KW-1185">Reference proteome</keyword>
<dbReference type="Proteomes" id="UP000186657">
    <property type="component" value="Unassembled WGS sequence"/>
</dbReference>
<evidence type="ECO:0000313" key="3">
    <source>
        <dbReference type="Proteomes" id="UP000186657"/>
    </source>
</evidence>
<dbReference type="EMBL" id="MKZS01000001">
    <property type="protein sequence ID" value="OLT62096.1"/>
    <property type="molecule type" value="Genomic_DNA"/>
</dbReference>
<evidence type="ECO:0000259" key="1">
    <source>
        <dbReference type="Pfam" id="PF19443"/>
    </source>
</evidence>
<name>A0A1U7N827_9CYAN</name>